<reference evidence="2 3" key="1">
    <citation type="submission" date="2013-08" db="EMBL/GenBank/DDBJ databases">
        <authorList>
            <person name="Weinstock G."/>
            <person name="Sodergren E."/>
            <person name="Wylie T."/>
            <person name="Fulton L."/>
            <person name="Fulton R."/>
            <person name="Fronick C."/>
            <person name="O'Laughlin M."/>
            <person name="Godfrey J."/>
            <person name="Miner T."/>
            <person name="Herter B."/>
            <person name="Appelbaum E."/>
            <person name="Cordes M."/>
            <person name="Lek S."/>
            <person name="Wollam A."/>
            <person name="Pepin K.H."/>
            <person name="Palsikar V.B."/>
            <person name="Mitreva M."/>
            <person name="Wilson R.K."/>
        </authorList>
    </citation>
    <scope>NUCLEOTIDE SEQUENCE [LARGE SCALE GENOMIC DNA]</scope>
    <source>
        <strain evidence="2 3">F0580</strain>
    </source>
</reference>
<proteinExistence type="predicted"/>
<dbReference type="AlphaFoldDB" id="U1SKH9"/>
<comment type="caution">
    <text evidence="2">The sequence shown here is derived from an EMBL/GenBank/DDBJ whole genome shotgun (WGS) entry which is preliminary data.</text>
</comment>
<dbReference type="EMBL" id="AWSI01000017">
    <property type="protein sequence ID" value="ERH31182.1"/>
    <property type="molecule type" value="Genomic_DNA"/>
</dbReference>
<dbReference type="Pfam" id="PF26343">
    <property type="entry name" value="VapC50_C"/>
    <property type="match status" value="1"/>
</dbReference>
<dbReference type="STRING" id="419015.HMPREF3214_00334"/>
<dbReference type="SUPFAM" id="SSF88723">
    <property type="entry name" value="PIN domain-like"/>
    <property type="match status" value="1"/>
</dbReference>
<gene>
    <name evidence="2" type="ORF">HMPREF9244_00624</name>
</gene>
<dbReference type="InterPro" id="IPR058652">
    <property type="entry name" value="VapC50_C"/>
</dbReference>
<protein>
    <submittedName>
        <fullName evidence="2">Toxin-antitoxin system, toxin component, PIN family</fullName>
    </submittedName>
</protein>
<evidence type="ECO:0000313" key="3">
    <source>
        <dbReference type="Proteomes" id="UP000016519"/>
    </source>
</evidence>
<organism evidence="2 3">
    <name type="scientific">Alloscardovia omnicolens F0580</name>
    <dbReference type="NCBI Taxonomy" id="1321816"/>
    <lineage>
        <taxon>Bacteria</taxon>
        <taxon>Bacillati</taxon>
        <taxon>Actinomycetota</taxon>
        <taxon>Actinomycetes</taxon>
        <taxon>Bifidobacteriales</taxon>
        <taxon>Bifidobacteriaceae</taxon>
        <taxon>Alloscardovia</taxon>
    </lineage>
</organism>
<name>U1SKH9_9BIFI</name>
<feature type="domain" description="VapC50 C-terminal" evidence="1">
    <location>
        <begin position="121"/>
        <end position="174"/>
    </location>
</feature>
<dbReference type="InterPro" id="IPR029060">
    <property type="entry name" value="PIN-like_dom_sf"/>
</dbReference>
<evidence type="ECO:0000313" key="2">
    <source>
        <dbReference type="EMBL" id="ERH31182.1"/>
    </source>
</evidence>
<keyword evidence="3" id="KW-1185">Reference proteome</keyword>
<evidence type="ECO:0000259" key="1">
    <source>
        <dbReference type="Pfam" id="PF26343"/>
    </source>
</evidence>
<sequence>MFFDTCSLYGEIYCDLFLTLAEERLYVPYWSQGVLDELRRVVKLNNPTADIDKRIEYMQNFFPDATITSYETLIDSMTCDEGDRHVLAAAHMSPAHTLVTFNVKDFPEVSLRNLPMSVKSPDDFLLDVLDINRAKVAQACFRRLKTYRNKPRTPEEYEQFLEVHTPNFAHELRPLLDVLEN</sequence>
<dbReference type="Proteomes" id="UP000016519">
    <property type="component" value="Unassembled WGS sequence"/>
</dbReference>
<accession>U1SKH9</accession>
<dbReference type="HOGENOM" id="CLU_096418_0_1_11"/>